<comment type="caution">
    <text evidence="1">The sequence shown here is derived from an EMBL/GenBank/DDBJ whole genome shotgun (WGS) entry which is preliminary data.</text>
</comment>
<dbReference type="AlphaFoldDB" id="A0A918LJ58"/>
<evidence type="ECO:0000313" key="1">
    <source>
        <dbReference type="EMBL" id="GGS54383.1"/>
    </source>
</evidence>
<proteinExistence type="predicted"/>
<reference evidence="1" key="2">
    <citation type="submission" date="2020-09" db="EMBL/GenBank/DDBJ databases">
        <authorList>
            <person name="Sun Q."/>
            <person name="Ohkuma M."/>
        </authorList>
    </citation>
    <scope>NUCLEOTIDE SEQUENCE</scope>
    <source>
        <strain evidence="1">JCM 3276</strain>
    </source>
</reference>
<evidence type="ECO:0008006" key="3">
    <source>
        <dbReference type="Google" id="ProtNLM"/>
    </source>
</evidence>
<name>A0A918LJ58_9PSEU</name>
<gene>
    <name evidence="1" type="ORF">GCM10010171_56890</name>
</gene>
<dbReference type="EMBL" id="BMRB01000007">
    <property type="protein sequence ID" value="GGS54383.1"/>
    <property type="molecule type" value="Genomic_DNA"/>
</dbReference>
<organism evidence="1 2">
    <name type="scientific">Actinokineospora fastidiosa</name>
    <dbReference type="NCBI Taxonomy" id="1816"/>
    <lineage>
        <taxon>Bacteria</taxon>
        <taxon>Bacillati</taxon>
        <taxon>Actinomycetota</taxon>
        <taxon>Actinomycetes</taxon>
        <taxon>Pseudonocardiales</taxon>
        <taxon>Pseudonocardiaceae</taxon>
        <taxon>Actinokineospora</taxon>
    </lineage>
</organism>
<dbReference type="RefSeq" id="WP_229787652.1">
    <property type="nucleotide sequence ID" value="NZ_BMRB01000007.1"/>
</dbReference>
<dbReference type="Proteomes" id="UP000660680">
    <property type="component" value="Unassembled WGS sequence"/>
</dbReference>
<sequence>MAFVTELGASAVLSSHLLADVERVCDYLVVLCASRIQLAGDVNDLLATHHRLATHGGLPPGVEVITTEHNTAIVQANG</sequence>
<reference evidence="1" key="1">
    <citation type="journal article" date="2014" name="Int. J. Syst. Evol. Microbiol.">
        <title>Complete genome sequence of Corynebacterium casei LMG S-19264T (=DSM 44701T), isolated from a smear-ripened cheese.</title>
        <authorList>
            <consortium name="US DOE Joint Genome Institute (JGI-PGF)"/>
            <person name="Walter F."/>
            <person name="Albersmeier A."/>
            <person name="Kalinowski J."/>
            <person name="Ruckert C."/>
        </authorList>
    </citation>
    <scope>NUCLEOTIDE SEQUENCE</scope>
    <source>
        <strain evidence="1">JCM 3276</strain>
    </source>
</reference>
<accession>A0A918LJ58</accession>
<protein>
    <recommendedName>
        <fullName evidence="3">ABC transporter ATP-binding protein</fullName>
    </recommendedName>
</protein>
<evidence type="ECO:0000313" key="2">
    <source>
        <dbReference type="Proteomes" id="UP000660680"/>
    </source>
</evidence>
<keyword evidence="2" id="KW-1185">Reference proteome</keyword>